<dbReference type="KEGG" id="mnt:21402500"/>
<evidence type="ECO:0000256" key="3">
    <source>
        <dbReference type="ARBA" id="ARBA00023125"/>
    </source>
</evidence>
<evidence type="ECO:0000256" key="2">
    <source>
        <dbReference type="ARBA" id="ARBA00023015"/>
    </source>
</evidence>
<keyword evidence="9" id="KW-1185">Reference proteome</keyword>
<comment type="subcellular location">
    <subcellularLocation>
        <location evidence="1">Nucleus</location>
    </subcellularLocation>
</comment>
<evidence type="ECO:0000256" key="5">
    <source>
        <dbReference type="ARBA" id="ARBA00023242"/>
    </source>
</evidence>
<sequence length="487" mass="52136">MEEYEYLDQFFSSPMWSDIDLKERSSGLGSESGQPNGLFLSSVGDFNNNSHTSMVNSNGSNQSLAPQDASSVVLGSESDYGINIGLHSEDDQNHFFGNPSNGMVNDGASGLTNLADGQYDMAIPSNGNISSSSLPFPEVGHMQGNALELSDFQSFDADFQTLFPIPHLSPLPPFEGVSSLSPGMGQHRIGGFGLQGGEYVDNDFYSMESRSTNLSSSLSSNGTYDLLNNPLSSLASGPQITRTMAPGLQSLSQVTSNTPPGESNGNGKPRVRARRGQATDPHSIAERLRREKIADRMKNLQELLPNPNKTDKASMLDEIIEYVKFLQLQVKALISTSSLGAGDAVEGGNGELLSPSSGQVADIVFPSHEIAFERELVKLMESNVTKAMQYVQTKGLCLMPVGLASAESTGNGKEKETPSPSSSSAPLSDDDRKRNGIHQMPSNGNAMMRNATTESNIMVNRKCVVAAKPAEDGNNISLTARELKPKI</sequence>
<proteinExistence type="predicted"/>
<feature type="compositionally biased region" description="Low complexity" evidence="6">
    <location>
        <begin position="418"/>
        <end position="427"/>
    </location>
</feature>
<accession>W9SKA1</accession>
<dbReference type="GO" id="GO:0000978">
    <property type="term" value="F:RNA polymerase II cis-regulatory region sequence-specific DNA binding"/>
    <property type="evidence" value="ECO:0007669"/>
    <property type="project" value="TreeGrafter"/>
</dbReference>
<dbReference type="Gene3D" id="4.10.280.10">
    <property type="entry name" value="Helix-loop-helix DNA-binding domain"/>
    <property type="match status" value="1"/>
</dbReference>
<gene>
    <name evidence="8" type="ORF">L484_019561</name>
</gene>
<keyword evidence="5" id="KW-0539">Nucleus</keyword>
<dbReference type="STRING" id="981085.W9SKA1"/>
<evidence type="ECO:0000313" key="9">
    <source>
        <dbReference type="Proteomes" id="UP000030645"/>
    </source>
</evidence>
<dbReference type="PANTHER" id="PTHR16223">
    <property type="entry name" value="TRANSCRIPTION FACTOR BHLH83-RELATED"/>
    <property type="match status" value="1"/>
</dbReference>
<feature type="compositionally biased region" description="Polar residues" evidence="6">
    <location>
        <begin position="251"/>
        <end position="266"/>
    </location>
</feature>
<dbReference type="PANTHER" id="PTHR16223:SF215">
    <property type="entry name" value="OS02G0564700 PROTEIN"/>
    <property type="match status" value="1"/>
</dbReference>
<dbReference type="SUPFAM" id="SSF47459">
    <property type="entry name" value="HLH, helix-loop-helix DNA-binding domain"/>
    <property type="match status" value="1"/>
</dbReference>
<keyword evidence="2" id="KW-0805">Transcription regulation</keyword>
<dbReference type="InterPro" id="IPR036638">
    <property type="entry name" value="HLH_DNA-bd_sf"/>
</dbReference>
<organism evidence="8 9">
    <name type="scientific">Morus notabilis</name>
    <dbReference type="NCBI Taxonomy" id="981085"/>
    <lineage>
        <taxon>Eukaryota</taxon>
        <taxon>Viridiplantae</taxon>
        <taxon>Streptophyta</taxon>
        <taxon>Embryophyta</taxon>
        <taxon>Tracheophyta</taxon>
        <taxon>Spermatophyta</taxon>
        <taxon>Magnoliopsida</taxon>
        <taxon>eudicotyledons</taxon>
        <taxon>Gunneridae</taxon>
        <taxon>Pentapetalae</taxon>
        <taxon>rosids</taxon>
        <taxon>fabids</taxon>
        <taxon>Rosales</taxon>
        <taxon>Moraceae</taxon>
        <taxon>Moreae</taxon>
        <taxon>Morus</taxon>
    </lineage>
</organism>
<evidence type="ECO:0000256" key="1">
    <source>
        <dbReference type="ARBA" id="ARBA00004123"/>
    </source>
</evidence>
<dbReference type="OrthoDB" id="759159at2759"/>
<dbReference type="InterPro" id="IPR011598">
    <property type="entry name" value="bHLH_dom"/>
</dbReference>
<dbReference type="AlphaFoldDB" id="W9SKA1"/>
<dbReference type="PROSITE" id="PS50888">
    <property type="entry name" value="BHLH"/>
    <property type="match status" value="1"/>
</dbReference>
<evidence type="ECO:0000256" key="4">
    <source>
        <dbReference type="ARBA" id="ARBA00023163"/>
    </source>
</evidence>
<feature type="region of interest" description="Disordered" evidence="6">
    <location>
        <begin position="406"/>
        <end position="447"/>
    </location>
</feature>
<dbReference type="eggNOG" id="ENOG502QRMQ">
    <property type="taxonomic scope" value="Eukaryota"/>
</dbReference>
<protein>
    <recommendedName>
        <fullName evidence="7">BHLH domain-containing protein</fullName>
    </recommendedName>
</protein>
<evidence type="ECO:0000259" key="7">
    <source>
        <dbReference type="PROSITE" id="PS50888"/>
    </source>
</evidence>
<dbReference type="SMART" id="SM00353">
    <property type="entry name" value="HLH"/>
    <property type="match status" value="1"/>
</dbReference>
<feature type="region of interest" description="Disordered" evidence="6">
    <location>
        <begin position="251"/>
        <end position="281"/>
    </location>
</feature>
<evidence type="ECO:0000313" key="8">
    <source>
        <dbReference type="EMBL" id="EXC13604.1"/>
    </source>
</evidence>
<feature type="domain" description="BHLH" evidence="7">
    <location>
        <begin position="277"/>
        <end position="326"/>
    </location>
</feature>
<reference evidence="9" key="1">
    <citation type="submission" date="2013-01" db="EMBL/GenBank/DDBJ databases">
        <title>Draft Genome Sequence of a Mulberry Tree, Morus notabilis C.K. Schneid.</title>
        <authorList>
            <person name="He N."/>
            <person name="Zhao S."/>
        </authorList>
    </citation>
    <scope>NUCLEOTIDE SEQUENCE</scope>
</reference>
<dbReference type="Proteomes" id="UP000030645">
    <property type="component" value="Unassembled WGS sequence"/>
</dbReference>
<dbReference type="EMBL" id="KE345753">
    <property type="protein sequence ID" value="EXC13604.1"/>
    <property type="molecule type" value="Genomic_DNA"/>
</dbReference>
<keyword evidence="3" id="KW-0238">DNA-binding</keyword>
<dbReference type="GO" id="GO:0046983">
    <property type="term" value="F:protein dimerization activity"/>
    <property type="evidence" value="ECO:0007669"/>
    <property type="project" value="InterPro"/>
</dbReference>
<dbReference type="GO" id="GO:0000981">
    <property type="term" value="F:DNA-binding transcription factor activity, RNA polymerase II-specific"/>
    <property type="evidence" value="ECO:0007669"/>
    <property type="project" value="TreeGrafter"/>
</dbReference>
<dbReference type="InterPro" id="IPR045843">
    <property type="entry name" value="IND-like"/>
</dbReference>
<name>W9SKA1_9ROSA</name>
<dbReference type="Pfam" id="PF00010">
    <property type="entry name" value="HLH"/>
    <property type="match status" value="1"/>
</dbReference>
<dbReference type="GO" id="GO:0005634">
    <property type="term" value="C:nucleus"/>
    <property type="evidence" value="ECO:0007669"/>
    <property type="project" value="UniProtKB-SubCell"/>
</dbReference>
<evidence type="ECO:0000256" key="6">
    <source>
        <dbReference type="SAM" id="MobiDB-lite"/>
    </source>
</evidence>
<keyword evidence="4" id="KW-0804">Transcription</keyword>